<keyword evidence="8" id="KW-0030">Aminoacyl-tRNA synthetase</keyword>
<dbReference type="EMBL" id="BARU01019720">
    <property type="protein sequence ID" value="GAH56066.1"/>
    <property type="molecule type" value="Genomic_DNA"/>
</dbReference>
<dbReference type="FunFam" id="2.20.28.20:FF:000001">
    <property type="entry name" value="Methionine--tRNA ligase"/>
    <property type="match status" value="1"/>
</dbReference>
<dbReference type="GO" id="GO:0006431">
    <property type="term" value="P:methionyl-tRNA aminoacylation"/>
    <property type="evidence" value="ECO:0007669"/>
    <property type="project" value="InterPro"/>
</dbReference>
<evidence type="ECO:0000256" key="4">
    <source>
        <dbReference type="ARBA" id="ARBA00022598"/>
    </source>
</evidence>
<comment type="caution">
    <text evidence="12">The sequence shown here is derived from an EMBL/GenBank/DDBJ whole genome shotgun (WGS) entry which is preliminary data.</text>
</comment>
<gene>
    <name evidence="12" type="ORF">S03H2_32457</name>
</gene>
<keyword evidence="4" id="KW-0436">Ligase</keyword>
<dbReference type="Pfam" id="PF09334">
    <property type="entry name" value="tRNA-synt_1g"/>
    <property type="match status" value="1"/>
</dbReference>
<dbReference type="InterPro" id="IPR023458">
    <property type="entry name" value="Met-tRNA_ligase_1"/>
</dbReference>
<comment type="subcellular location">
    <subcellularLocation>
        <location evidence="1">Cytoplasm</location>
    </subcellularLocation>
</comment>
<proteinExistence type="predicted"/>
<evidence type="ECO:0000256" key="10">
    <source>
        <dbReference type="ARBA" id="ARBA00047364"/>
    </source>
</evidence>
<dbReference type="AlphaFoldDB" id="X1GDW1"/>
<dbReference type="PANTHER" id="PTHR45765:SF1">
    <property type="entry name" value="METHIONINE--TRNA LIGASE, CYTOPLASMIC"/>
    <property type="match status" value="1"/>
</dbReference>
<dbReference type="GO" id="GO:0005524">
    <property type="term" value="F:ATP binding"/>
    <property type="evidence" value="ECO:0007669"/>
    <property type="project" value="UniProtKB-KW"/>
</dbReference>
<keyword evidence="5" id="KW-0547">Nucleotide-binding</keyword>
<feature type="non-terminal residue" evidence="12">
    <location>
        <position position="192"/>
    </location>
</feature>
<evidence type="ECO:0000313" key="12">
    <source>
        <dbReference type="EMBL" id="GAH56066.1"/>
    </source>
</evidence>
<sequence>MPRKIVVTSALPYANGSIHIGHLVEYLQTDIWVRFEKMCGNQCLYFCADDTHGTPIMISAKAAGISPEQLIERMHTEHKTDFDGFHIEFDNYYSTHSPENKALSEQIFKSLYEAGSIVKRTIKQAYCESCKMALPDRYIRGACPRCGADGQYGDSCENCGATYQPTELINPYCATCRAEPVRRASEHYFFKL</sequence>
<dbReference type="InterPro" id="IPR015413">
    <property type="entry name" value="Methionyl/Leucyl_tRNA_Synth"/>
</dbReference>
<dbReference type="GO" id="GO:0004825">
    <property type="term" value="F:methionine-tRNA ligase activity"/>
    <property type="evidence" value="ECO:0007669"/>
    <property type="project" value="UniProtKB-EC"/>
</dbReference>
<keyword evidence="6" id="KW-0067">ATP-binding</keyword>
<evidence type="ECO:0000256" key="5">
    <source>
        <dbReference type="ARBA" id="ARBA00022741"/>
    </source>
</evidence>
<dbReference type="SUPFAM" id="SSF52374">
    <property type="entry name" value="Nucleotidylyl transferase"/>
    <property type="match status" value="1"/>
</dbReference>
<evidence type="ECO:0000256" key="8">
    <source>
        <dbReference type="ARBA" id="ARBA00023146"/>
    </source>
</evidence>
<accession>X1GDW1</accession>
<protein>
    <recommendedName>
        <fullName evidence="2">methionine--tRNA ligase</fullName>
        <ecNumber evidence="2">6.1.1.10</ecNumber>
    </recommendedName>
    <alternativeName>
        <fullName evidence="9">Methionyl-tRNA synthetase</fullName>
    </alternativeName>
</protein>
<name>X1GDW1_9ZZZZ</name>
<dbReference type="InterPro" id="IPR014729">
    <property type="entry name" value="Rossmann-like_a/b/a_fold"/>
</dbReference>
<feature type="domain" description="Methionyl/Leucyl tRNA synthetase" evidence="11">
    <location>
        <begin position="5"/>
        <end position="192"/>
    </location>
</feature>
<comment type="catalytic activity">
    <reaction evidence="10">
        <text>tRNA(Met) + L-methionine + ATP = L-methionyl-tRNA(Met) + AMP + diphosphate</text>
        <dbReference type="Rhea" id="RHEA:13481"/>
        <dbReference type="Rhea" id="RHEA-COMP:9667"/>
        <dbReference type="Rhea" id="RHEA-COMP:9698"/>
        <dbReference type="ChEBI" id="CHEBI:30616"/>
        <dbReference type="ChEBI" id="CHEBI:33019"/>
        <dbReference type="ChEBI" id="CHEBI:57844"/>
        <dbReference type="ChEBI" id="CHEBI:78442"/>
        <dbReference type="ChEBI" id="CHEBI:78530"/>
        <dbReference type="ChEBI" id="CHEBI:456215"/>
        <dbReference type="EC" id="6.1.1.10"/>
    </reaction>
</comment>
<evidence type="ECO:0000256" key="6">
    <source>
        <dbReference type="ARBA" id="ARBA00022840"/>
    </source>
</evidence>
<evidence type="ECO:0000256" key="2">
    <source>
        <dbReference type="ARBA" id="ARBA00012838"/>
    </source>
</evidence>
<evidence type="ECO:0000256" key="1">
    <source>
        <dbReference type="ARBA" id="ARBA00004496"/>
    </source>
</evidence>
<dbReference type="InterPro" id="IPR029038">
    <property type="entry name" value="MetRS_Zn"/>
</dbReference>
<evidence type="ECO:0000259" key="11">
    <source>
        <dbReference type="Pfam" id="PF09334"/>
    </source>
</evidence>
<dbReference type="PROSITE" id="PS00178">
    <property type="entry name" value="AA_TRNA_LIGASE_I"/>
    <property type="match status" value="1"/>
</dbReference>
<dbReference type="Gene3D" id="3.40.50.620">
    <property type="entry name" value="HUPs"/>
    <property type="match status" value="1"/>
</dbReference>
<dbReference type="PRINTS" id="PR01041">
    <property type="entry name" value="TRNASYNTHMET"/>
</dbReference>
<evidence type="ECO:0000256" key="9">
    <source>
        <dbReference type="ARBA" id="ARBA00030904"/>
    </source>
</evidence>
<dbReference type="GO" id="GO:0005829">
    <property type="term" value="C:cytosol"/>
    <property type="evidence" value="ECO:0007669"/>
    <property type="project" value="TreeGrafter"/>
</dbReference>
<keyword evidence="3" id="KW-0963">Cytoplasm</keyword>
<dbReference type="Gene3D" id="2.20.28.20">
    <property type="entry name" value="Methionyl-tRNA synthetase, Zn-domain"/>
    <property type="match status" value="1"/>
</dbReference>
<dbReference type="SUPFAM" id="SSF57770">
    <property type="entry name" value="Methionyl-tRNA synthetase (MetRS), Zn-domain"/>
    <property type="match status" value="1"/>
</dbReference>
<dbReference type="InterPro" id="IPR001412">
    <property type="entry name" value="aa-tRNA-synth_I_CS"/>
</dbReference>
<evidence type="ECO:0000256" key="7">
    <source>
        <dbReference type="ARBA" id="ARBA00022917"/>
    </source>
</evidence>
<dbReference type="EC" id="6.1.1.10" evidence="2"/>
<dbReference type="PANTHER" id="PTHR45765">
    <property type="entry name" value="METHIONINE--TRNA LIGASE"/>
    <property type="match status" value="1"/>
</dbReference>
<reference evidence="12" key="1">
    <citation type="journal article" date="2014" name="Front. Microbiol.">
        <title>High frequency of phylogenetically diverse reductive dehalogenase-homologous genes in deep subseafloor sedimentary metagenomes.</title>
        <authorList>
            <person name="Kawai M."/>
            <person name="Futagami T."/>
            <person name="Toyoda A."/>
            <person name="Takaki Y."/>
            <person name="Nishi S."/>
            <person name="Hori S."/>
            <person name="Arai W."/>
            <person name="Tsubouchi T."/>
            <person name="Morono Y."/>
            <person name="Uchiyama I."/>
            <person name="Ito T."/>
            <person name="Fujiyama A."/>
            <person name="Inagaki F."/>
            <person name="Takami H."/>
        </authorList>
    </citation>
    <scope>NUCLEOTIDE SEQUENCE</scope>
    <source>
        <strain evidence="12">Expedition CK06-06</strain>
    </source>
</reference>
<keyword evidence="7" id="KW-0648">Protein biosynthesis</keyword>
<evidence type="ECO:0000256" key="3">
    <source>
        <dbReference type="ARBA" id="ARBA00022490"/>
    </source>
</evidence>
<dbReference type="InterPro" id="IPR033911">
    <property type="entry name" value="MetRS_core"/>
</dbReference>
<organism evidence="12">
    <name type="scientific">marine sediment metagenome</name>
    <dbReference type="NCBI Taxonomy" id="412755"/>
    <lineage>
        <taxon>unclassified sequences</taxon>
        <taxon>metagenomes</taxon>
        <taxon>ecological metagenomes</taxon>
    </lineage>
</organism>